<dbReference type="Pfam" id="PF01609">
    <property type="entry name" value="DDE_Tnp_1"/>
    <property type="match status" value="1"/>
</dbReference>
<dbReference type="InterPro" id="IPR025161">
    <property type="entry name" value="IS402-like_dom"/>
</dbReference>
<dbReference type="Pfam" id="PF13340">
    <property type="entry name" value="DUF4096"/>
    <property type="match status" value="1"/>
</dbReference>
<comment type="caution">
    <text evidence="3">The sequence shown here is derived from an EMBL/GenBank/DDBJ whole genome shotgun (WGS) entry which is preliminary data.</text>
</comment>
<dbReference type="InterPro" id="IPR002559">
    <property type="entry name" value="Transposase_11"/>
</dbReference>
<dbReference type="RefSeq" id="WP_212533061.1">
    <property type="nucleotide sequence ID" value="NZ_JAGSOG010000307.1"/>
</dbReference>
<reference evidence="3" key="1">
    <citation type="submission" date="2021-04" db="EMBL/GenBank/DDBJ databases">
        <title>Genome based classification of Actinospica acidithermotolerans sp. nov., an actinobacterium isolated from an Indonesian hot spring.</title>
        <authorList>
            <person name="Kusuma A.B."/>
            <person name="Putra K.E."/>
            <person name="Nafisah S."/>
            <person name="Loh J."/>
            <person name="Nouioui I."/>
            <person name="Goodfellow M."/>
        </authorList>
    </citation>
    <scope>NUCLEOTIDE SEQUENCE</scope>
    <source>
        <strain evidence="3">CSCA 57</strain>
    </source>
</reference>
<feature type="domain" description="Transposase IS4-like" evidence="1">
    <location>
        <begin position="105"/>
        <end position="193"/>
    </location>
</feature>
<protein>
    <submittedName>
        <fullName evidence="3">IS5 family transposase</fullName>
    </submittedName>
</protein>
<evidence type="ECO:0000259" key="2">
    <source>
        <dbReference type="Pfam" id="PF13340"/>
    </source>
</evidence>
<dbReference type="GO" id="GO:0003677">
    <property type="term" value="F:DNA binding"/>
    <property type="evidence" value="ECO:0007669"/>
    <property type="project" value="InterPro"/>
</dbReference>
<feature type="domain" description="Insertion element IS402-like" evidence="2">
    <location>
        <begin position="11"/>
        <end position="89"/>
    </location>
</feature>
<sequence length="260" mass="28439">MVERRGYPSDLTVERWALIEPVITAWKAAHPSVSGHQGRYEMREIVNAIFYQSRTGCQWEYLPHDLPPPGAVKYYFYKWRDDGTTETIHEILRCQVRERAGRAEDPSLVVLDSQSVHAAVNVPASTTGRDAAKKVPGRKKGIAVDVLGLIIAVVVMAASVHENQVGTALLDKVAARTPAVTKALVDQGFKNTVVAHGAKSGIDVEIVERNPQDKGFIPQLTVTWNLATEKIIALSSDHGLRRLVEHHGGVGAEVADTRSA</sequence>
<accession>A0A941EY61</accession>
<proteinExistence type="predicted"/>
<dbReference type="AlphaFoldDB" id="A0A941EY61"/>
<dbReference type="EMBL" id="JAGSOG010000307">
    <property type="protein sequence ID" value="MBR7838608.1"/>
    <property type="molecule type" value="Genomic_DNA"/>
</dbReference>
<gene>
    <name evidence="3" type="ORF">KDL01_35400</name>
</gene>
<evidence type="ECO:0000313" key="4">
    <source>
        <dbReference type="Proteomes" id="UP000675781"/>
    </source>
</evidence>
<evidence type="ECO:0000259" key="1">
    <source>
        <dbReference type="Pfam" id="PF01609"/>
    </source>
</evidence>
<organism evidence="3 4">
    <name type="scientific">Actinospica durhamensis</name>
    <dbReference type="NCBI Taxonomy" id="1508375"/>
    <lineage>
        <taxon>Bacteria</taxon>
        <taxon>Bacillati</taxon>
        <taxon>Actinomycetota</taxon>
        <taxon>Actinomycetes</taxon>
        <taxon>Catenulisporales</taxon>
        <taxon>Actinospicaceae</taxon>
        <taxon>Actinospica</taxon>
    </lineage>
</organism>
<name>A0A941EY61_9ACTN</name>
<evidence type="ECO:0000313" key="3">
    <source>
        <dbReference type="EMBL" id="MBR7838608.1"/>
    </source>
</evidence>
<dbReference type="Proteomes" id="UP000675781">
    <property type="component" value="Unassembled WGS sequence"/>
</dbReference>
<keyword evidence="4" id="KW-1185">Reference proteome</keyword>
<dbReference type="PANTHER" id="PTHR30007:SF0">
    <property type="entry name" value="TRANSPOSASE"/>
    <property type="match status" value="1"/>
</dbReference>
<dbReference type="GO" id="GO:0004803">
    <property type="term" value="F:transposase activity"/>
    <property type="evidence" value="ECO:0007669"/>
    <property type="project" value="InterPro"/>
</dbReference>
<dbReference type="GO" id="GO:0006313">
    <property type="term" value="P:DNA transposition"/>
    <property type="evidence" value="ECO:0007669"/>
    <property type="project" value="InterPro"/>
</dbReference>
<dbReference type="NCBIfam" id="NF033580">
    <property type="entry name" value="transpos_IS5_3"/>
    <property type="match status" value="1"/>
</dbReference>
<dbReference type="PANTHER" id="PTHR30007">
    <property type="entry name" value="PHP DOMAIN PROTEIN"/>
    <property type="match status" value="1"/>
</dbReference>